<dbReference type="Proteomes" id="UP000192393">
    <property type="component" value="Unassembled WGS sequence"/>
</dbReference>
<dbReference type="STRING" id="1434700.SAMN06296427_103128"/>
<dbReference type="SUPFAM" id="SSF89550">
    <property type="entry name" value="PHP domain-like"/>
    <property type="match status" value="1"/>
</dbReference>
<sequence length="769" mass="88387">MNPIFVDIHIHTSDNANNLVDNYPIELLVEKINNFTNNSDFLISLTDHNTINKKAYLKAKELNLNIILGVELHIKNYDNCPAYHCHIYFDVVELNSEIIDDVNKKLDKLYPDKVVEKLDPTIPTIQQIINEFDNYDFLLLPHGGQSHATFDTSIPTGVKFDTTLEKSIYYNQFDGFTARGNRGLERTQEYFTKLGINEFVNLITCSDNYEPTSYPNGKDKNPYVPTWMLAKPTFNGLRLSLSESSRLIYSETKPEFWSENIKSVKLHKSNIDIDVELTAGLNVVIGSSSSGKSLLVDSIHKNISATTQSSIYLEQYEIDKAEIINPSGMTPHFLSQNYIMSVVNNISENKIDDIDIIKNVFPGDANIKEQINNGLLILKKDIQELIKNVKIIDNEVQNLNTIPIISRLIVNKNLRTNPFKNILPSDIDETKLEFGSAKYYEFINNLNEIDEFLSKYPFVIHDDTLMTRLRSELNFAYNSSLKESEIRNIVTSSKTNYDSILRENNSEDQSKKLHFEKLIISLKKYIKATKRFDEILDKIANYSLNFESEVIESMGHKLHIENDFKLNKDKFIDVSNKYLKTKIDRFEDITPNIFFDINHKKQNPKVHSYDDLEKKIYSDFEDLNRKKYKIITKDGKDFDSLSPGWKTSIILDLILGYEEDISPIIIDQPEDNLATNYINKGLVNAIKKIKSKKQVILVSHNATIPMLADAQNIILCRNIENNKIKIISCALEGNIEEKSVVDYIAEITDGGKSSIKKRVKKYNLKKFNE</sequence>
<dbReference type="EMBL" id="FWXS01000003">
    <property type="protein sequence ID" value="SMC50195.1"/>
    <property type="molecule type" value="Genomic_DNA"/>
</dbReference>
<accession>A0A1W1ZNT0</accession>
<feature type="coiled-coil region" evidence="1">
    <location>
        <begin position="375"/>
        <end position="402"/>
    </location>
</feature>
<keyword evidence="1" id="KW-0175">Coiled coil</keyword>
<dbReference type="AlphaFoldDB" id="A0A1W1ZNT0"/>
<dbReference type="Gene3D" id="3.40.50.300">
    <property type="entry name" value="P-loop containing nucleotide triphosphate hydrolases"/>
    <property type="match status" value="1"/>
</dbReference>
<organism evidence="2 3">
    <name type="scientific">Moheibacter sediminis</name>
    <dbReference type="NCBI Taxonomy" id="1434700"/>
    <lineage>
        <taxon>Bacteria</taxon>
        <taxon>Pseudomonadati</taxon>
        <taxon>Bacteroidota</taxon>
        <taxon>Flavobacteriia</taxon>
        <taxon>Flavobacteriales</taxon>
        <taxon>Weeksellaceae</taxon>
        <taxon>Moheibacter</taxon>
    </lineage>
</organism>
<dbReference type="RefSeq" id="WP_084016718.1">
    <property type="nucleotide sequence ID" value="NZ_FWXS01000003.1"/>
</dbReference>
<gene>
    <name evidence="2" type="ORF">SAMN06296427_103128</name>
</gene>
<dbReference type="OrthoDB" id="9791620at2"/>
<name>A0A1W1ZNT0_9FLAO</name>
<evidence type="ECO:0000313" key="2">
    <source>
        <dbReference type="EMBL" id="SMC50195.1"/>
    </source>
</evidence>
<evidence type="ECO:0000256" key="1">
    <source>
        <dbReference type="SAM" id="Coils"/>
    </source>
</evidence>
<evidence type="ECO:0008006" key="4">
    <source>
        <dbReference type="Google" id="ProtNLM"/>
    </source>
</evidence>
<evidence type="ECO:0000313" key="3">
    <source>
        <dbReference type="Proteomes" id="UP000192393"/>
    </source>
</evidence>
<proteinExistence type="predicted"/>
<dbReference type="InterPro" id="IPR027417">
    <property type="entry name" value="P-loop_NTPase"/>
</dbReference>
<dbReference type="InterPro" id="IPR016195">
    <property type="entry name" value="Pol/histidinol_Pase-like"/>
</dbReference>
<dbReference type="SUPFAM" id="SSF52540">
    <property type="entry name" value="P-loop containing nucleoside triphosphate hydrolases"/>
    <property type="match status" value="1"/>
</dbReference>
<dbReference type="Gene3D" id="3.20.20.140">
    <property type="entry name" value="Metal-dependent hydrolases"/>
    <property type="match status" value="1"/>
</dbReference>
<reference evidence="2 3" key="1">
    <citation type="submission" date="2017-04" db="EMBL/GenBank/DDBJ databases">
        <authorList>
            <person name="Afonso C.L."/>
            <person name="Miller P.J."/>
            <person name="Scott M.A."/>
            <person name="Spackman E."/>
            <person name="Goraichik I."/>
            <person name="Dimitrov K.M."/>
            <person name="Suarez D.L."/>
            <person name="Swayne D.E."/>
        </authorList>
    </citation>
    <scope>NUCLEOTIDE SEQUENCE [LARGE SCALE GENOMIC DNA]</scope>
    <source>
        <strain evidence="2 3">CGMCC 1.12708</strain>
    </source>
</reference>
<keyword evidence="3" id="KW-1185">Reference proteome</keyword>
<protein>
    <recommendedName>
        <fullName evidence="4">AAA domain-containing protein</fullName>
    </recommendedName>
</protein>